<organism evidence="1 2">
    <name type="scientific">Pleurodeles waltl</name>
    <name type="common">Iberian ribbed newt</name>
    <dbReference type="NCBI Taxonomy" id="8319"/>
    <lineage>
        <taxon>Eukaryota</taxon>
        <taxon>Metazoa</taxon>
        <taxon>Chordata</taxon>
        <taxon>Craniata</taxon>
        <taxon>Vertebrata</taxon>
        <taxon>Euteleostomi</taxon>
        <taxon>Amphibia</taxon>
        <taxon>Batrachia</taxon>
        <taxon>Caudata</taxon>
        <taxon>Salamandroidea</taxon>
        <taxon>Salamandridae</taxon>
        <taxon>Pleurodelinae</taxon>
        <taxon>Pleurodeles</taxon>
    </lineage>
</organism>
<comment type="caution">
    <text evidence="1">The sequence shown here is derived from an EMBL/GenBank/DDBJ whole genome shotgun (WGS) entry which is preliminary data.</text>
</comment>
<dbReference type="EMBL" id="JANPWB010000009">
    <property type="protein sequence ID" value="KAJ1154139.1"/>
    <property type="molecule type" value="Genomic_DNA"/>
</dbReference>
<evidence type="ECO:0000313" key="2">
    <source>
        <dbReference type="Proteomes" id="UP001066276"/>
    </source>
</evidence>
<protein>
    <submittedName>
        <fullName evidence="1">Uncharacterized protein</fullName>
    </submittedName>
</protein>
<sequence length="202" mass="21532">MILDRCASLRNTLDLGPEPIGEFCLWSRLLTSLVPQAVDPAAALIRSGRSTSLHLRRGGRSLHPDLRAFSFSSPPGEVTVLPALLGCSVGAGTLVSQSLISDPFFRVVAPQVSRPTVAATILDLGGHMRHSRISPQPIIQVSEYRFHHSSAVLRCWGRGLLCSLGLFEAGIWLGTVSGPKCHARRAASSAAGHAPYHNPAMG</sequence>
<dbReference type="AlphaFoldDB" id="A0AAV7RMV3"/>
<evidence type="ECO:0000313" key="1">
    <source>
        <dbReference type="EMBL" id="KAJ1154139.1"/>
    </source>
</evidence>
<keyword evidence="2" id="KW-1185">Reference proteome</keyword>
<name>A0AAV7RMV3_PLEWA</name>
<proteinExistence type="predicted"/>
<reference evidence="1" key="1">
    <citation type="journal article" date="2022" name="bioRxiv">
        <title>Sequencing and chromosome-scale assembly of the giantPleurodeles waltlgenome.</title>
        <authorList>
            <person name="Brown T."/>
            <person name="Elewa A."/>
            <person name="Iarovenko S."/>
            <person name="Subramanian E."/>
            <person name="Araus A.J."/>
            <person name="Petzold A."/>
            <person name="Susuki M."/>
            <person name="Suzuki K.-i.T."/>
            <person name="Hayashi T."/>
            <person name="Toyoda A."/>
            <person name="Oliveira C."/>
            <person name="Osipova E."/>
            <person name="Leigh N.D."/>
            <person name="Simon A."/>
            <person name="Yun M.H."/>
        </authorList>
    </citation>
    <scope>NUCLEOTIDE SEQUENCE</scope>
    <source>
        <strain evidence="1">20211129_DDA</strain>
        <tissue evidence="1">Liver</tissue>
    </source>
</reference>
<dbReference type="Proteomes" id="UP001066276">
    <property type="component" value="Chromosome 5"/>
</dbReference>
<accession>A0AAV7RMV3</accession>
<gene>
    <name evidence="1" type="ORF">NDU88_006893</name>
</gene>